<proteinExistence type="predicted"/>
<dbReference type="EMBL" id="CAJHIP010000012">
    <property type="protein sequence ID" value="CAD6492818.1"/>
    <property type="molecule type" value="Genomic_DNA"/>
</dbReference>
<organism evidence="1 2">
    <name type="scientific">Candidatus Argoarchaeum ethanivorans</name>
    <dbReference type="NCBI Taxonomy" id="2608793"/>
    <lineage>
        <taxon>Archaea</taxon>
        <taxon>Methanobacteriati</taxon>
        <taxon>Methanobacteriota</taxon>
        <taxon>Stenosarchaea group</taxon>
        <taxon>Methanomicrobia</taxon>
        <taxon>Methanosarcinales</taxon>
        <taxon>Methanosarcinales incertae sedis</taxon>
        <taxon>GOM Arc I cluster</taxon>
        <taxon>Candidatus Argoarchaeum</taxon>
    </lineage>
</organism>
<comment type="caution">
    <text evidence="1">The sequence shown here is derived from an EMBL/GenBank/DDBJ whole genome shotgun (WGS) entry which is preliminary data.</text>
</comment>
<evidence type="ECO:0000313" key="2">
    <source>
        <dbReference type="Proteomes" id="UP000603056"/>
    </source>
</evidence>
<reference evidence="1" key="1">
    <citation type="submission" date="2020-10" db="EMBL/GenBank/DDBJ databases">
        <authorList>
            <person name="Hahn C.J."/>
            <person name="Laso-Perez R."/>
            <person name="Vulcano F."/>
            <person name="Vaziourakis K.-M."/>
            <person name="Stokke R."/>
            <person name="Steen I.H."/>
            <person name="Teske A."/>
            <person name="Boetius A."/>
            <person name="Liebeke M."/>
            <person name="Amann R."/>
            <person name="Knittel K."/>
        </authorList>
    </citation>
    <scope>NUCLEOTIDE SEQUENCE</scope>
    <source>
        <strain evidence="1">Gfbio:e3339647-f889-4370-9287-4fb5cb688e4c:AG394J04_GoMArc1</strain>
    </source>
</reference>
<sequence>MKDASQIEKQGPEKISELTGLPIKLIIATQKSIYKLGIKHSEYIFLDVGIISSIYNEMKYAVTDSKST</sequence>
<dbReference type="AlphaFoldDB" id="A0A811TAM0"/>
<evidence type="ECO:0000313" key="1">
    <source>
        <dbReference type="EMBL" id="CAD6492818.1"/>
    </source>
</evidence>
<dbReference type="Proteomes" id="UP000603056">
    <property type="component" value="Unassembled WGS sequence"/>
</dbReference>
<accession>A0A811TAM0</accession>
<protein>
    <submittedName>
        <fullName evidence="1">Uncharacterized protein</fullName>
    </submittedName>
</protein>
<name>A0A811TAM0_9EURY</name>
<gene>
    <name evidence="1" type="ORF">FFODKBPE_00374</name>
</gene>